<keyword evidence="1" id="KW-0677">Repeat</keyword>
<evidence type="ECO:0000313" key="3">
    <source>
        <dbReference type="EMBL" id="PSR71933.1"/>
    </source>
</evidence>
<dbReference type="AlphaFoldDB" id="A0A2R6NHY1"/>
<evidence type="ECO:0000256" key="1">
    <source>
        <dbReference type="ARBA" id="ARBA00022737"/>
    </source>
</evidence>
<proteinExistence type="predicted"/>
<sequence length="203" mass="21705">MAATGCQASPPCDSGDGRGNAICSPYINPFSVNEYFWGTLLGIEVSSPNVLMADNVEMWDFVDGCSEPQTNVATCCASLDDGIGVDCDGPETNLPPIEDPSYDLPEWWTVAFPCAVDVPERILSDVIVSYSPSTATPYECALTCEAQGYYFAGLEYGDECYCGTGYSGGIPPTAANVSDCNMRCAGDYIYACGGSWRIQIYTL</sequence>
<dbReference type="Proteomes" id="UP000186601">
    <property type="component" value="Unassembled WGS sequence"/>
</dbReference>
<protein>
    <recommendedName>
        <fullName evidence="2">WSC domain-containing protein</fullName>
    </recommendedName>
</protein>
<dbReference type="PROSITE" id="PS51212">
    <property type="entry name" value="WSC"/>
    <property type="match status" value="1"/>
</dbReference>
<dbReference type="OrthoDB" id="5985073at2759"/>
<reference evidence="3 4" key="1">
    <citation type="submission" date="2018-02" db="EMBL/GenBank/DDBJ databases">
        <title>Genome sequence of the basidiomycete white-rot fungus Phlebia centrifuga.</title>
        <authorList>
            <person name="Granchi Z."/>
            <person name="Peng M."/>
            <person name="de Vries R.P."/>
            <person name="Hilden K."/>
            <person name="Makela M.R."/>
            <person name="Grigoriev I."/>
            <person name="Riley R."/>
        </authorList>
    </citation>
    <scope>NUCLEOTIDE SEQUENCE [LARGE SCALE GENOMIC DNA]</scope>
    <source>
        <strain evidence="3 4">FBCC195</strain>
    </source>
</reference>
<name>A0A2R6NHY1_9APHY</name>
<comment type="caution">
    <text evidence="3">The sequence shown here is derived from an EMBL/GenBank/DDBJ whole genome shotgun (WGS) entry which is preliminary data.</text>
</comment>
<dbReference type="EMBL" id="MLYV02001230">
    <property type="protein sequence ID" value="PSR71933.1"/>
    <property type="molecule type" value="Genomic_DNA"/>
</dbReference>
<keyword evidence="4" id="KW-1185">Reference proteome</keyword>
<dbReference type="PANTHER" id="PTHR45964">
    <property type="entry name" value="WSCD FAMILY MEMBER CG9164"/>
    <property type="match status" value="1"/>
</dbReference>
<gene>
    <name evidence="3" type="ORF">PHLCEN_2v12143</name>
</gene>
<evidence type="ECO:0000259" key="2">
    <source>
        <dbReference type="PROSITE" id="PS51212"/>
    </source>
</evidence>
<dbReference type="InterPro" id="IPR051589">
    <property type="entry name" value="Sialate-O-sulfotransferase"/>
</dbReference>
<dbReference type="InterPro" id="IPR002889">
    <property type="entry name" value="WSC_carb-bd"/>
</dbReference>
<dbReference type="Pfam" id="PF01822">
    <property type="entry name" value="WSC"/>
    <property type="match status" value="1"/>
</dbReference>
<organism evidence="3 4">
    <name type="scientific">Hermanssonia centrifuga</name>
    <dbReference type="NCBI Taxonomy" id="98765"/>
    <lineage>
        <taxon>Eukaryota</taxon>
        <taxon>Fungi</taxon>
        <taxon>Dikarya</taxon>
        <taxon>Basidiomycota</taxon>
        <taxon>Agaricomycotina</taxon>
        <taxon>Agaricomycetes</taxon>
        <taxon>Polyporales</taxon>
        <taxon>Meruliaceae</taxon>
        <taxon>Hermanssonia</taxon>
    </lineage>
</organism>
<evidence type="ECO:0000313" key="4">
    <source>
        <dbReference type="Proteomes" id="UP000186601"/>
    </source>
</evidence>
<feature type="domain" description="WSC" evidence="2">
    <location>
        <begin position="108"/>
        <end position="203"/>
    </location>
</feature>
<accession>A0A2R6NHY1</accession>
<dbReference type="STRING" id="98765.A0A2R6NHY1"/>
<dbReference type="PANTHER" id="PTHR45964:SF5">
    <property type="entry name" value="WSCD FAMILY MEMBER CG9164"/>
    <property type="match status" value="1"/>
</dbReference>